<keyword evidence="2" id="KW-1185">Reference proteome</keyword>
<gene>
    <name evidence="1" type="ORF">BJ875DRAFT_465133</name>
</gene>
<name>A0A9P7YHB3_9HELO</name>
<comment type="caution">
    <text evidence="1">The sequence shown here is derived from an EMBL/GenBank/DDBJ whole genome shotgun (WGS) entry which is preliminary data.</text>
</comment>
<dbReference type="EMBL" id="MU251517">
    <property type="protein sequence ID" value="KAG9233075.1"/>
    <property type="molecule type" value="Genomic_DNA"/>
</dbReference>
<sequence length="101" mass="11592">MPADSDQTSLYHLVLEHGDLGIHSMSITTDENATPSFIQMLDATSNDRVQYMVWVRQYQAPNYERARQGKTHTTFDFCCESSEVTIRRDISMTLETRLSLS</sequence>
<evidence type="ECO:0000313" key="2">
    <source>
        <dbReference type="Proteomes" id="UP000824998"/>
    </source>
</evidence>
<protein>
    <submittedName>
        <fullName evidence="1">Uncharacterized protein</fullName>
    </submittedName>
</protein>
<dbReference type="AlphaFoldDB" id="A0A9P7YHB3"/>
<organism evidence="1 2">
    <name type="scientific">Amylocarpus encephaloides</name>
    <dbReference type="NCBI Taxonomy" id="45428"/>
    <lineage>
        <taxon>Eukaryota</taxon>
        <taxon>Fungi</taxon>
        <taxon>Dikarya</taxon>
        <taxon>Ascomycota</taxon>
        <taxon>Pezizomycotina</taxon>
        <taxon>Leotiomycetes</taxon>
        <taxon>Helotiales</taxon>
        <taxon>Helotiales incertae sedis</taxon>
        <taxon>Amylocarpus</taxon>
    </lineage>
</organism>
<dbReference type="OrthoDB" id="3554464at2759"/>
<proteinExistence type="predicted"/>
<reference evidence="1" key="1">
    <citation type="journal article" date="2021" name="IMA Fungus">
        <title>Genomic characterization of three marine fungi, including Emericellopsis atlantica sp. nov. with signatures of a generalist lifestyle and marine biomass degradation.</title>
        <authorList>
            <person name="Hagestad O.C."/>
            <person name="Hou L."/>
            <person name="Andersen J.H."/>
            <person name="Hansen E.H."/>
            <person name="Altermark B."/>
            <person name="Li C."/>
            <person name="Kuhnert E."/>
            <person name="Cox R.J."/>
            <person name="Crous P.W."/>
            <person name="Spatafora J.W."/>
            <person name="Lail K."/>
            <person name="Amirebrahimi M."/>
            <person name="Lipzen A."/>
            <person name="Pangilinan J."/>
            <person name="Andreopoulos W."/>
            <person name="Hayes R.D."/>
            <person name="Ng V."/>
            <person name="Grigoriev I.V."/>
            <person name="Jackson S.A."/>
            <person name="Sutton T.D.S."/>
            <person name="Dobson A.D.W."/>
            <person name="Rama T."/>
        </authorList>
    </citation>
    <scope>NUCLEOTIDE SEQUENCE</scope>
    <source>
        <strain evidence="1">TRa018bII</strain>
    </source>
</reference>
<evidence type="ECO:0000313" key="1">
    <source>
        <dbReference type="EMBL" id="KAG9233075.1"/>
    </source>
</evidence>
<dbReference type="Proteomes" id="UP000824998">
    <property type="component" value="Unassembled WGS sequence"/>
</dbReference>
<accession>A0A9P7YHB3</accession>